<evidence type="ECO:0000256" key="9">
    <source>
        <dbReference type="ARBA" id="ARBA00023014"/>
    </source>
</evidence>
<evidence type="ECO:0000256" key="1">
    <source>
        <dbReference type="ARBA" id="ARBA00001917"/>
    </source>
</evidence>
<dbReference type="Gene3D" id="3.50.50.60">
    <property type="entry name" value="FAD/NAD(P)-binding domain"/>
    <property type="match status" value="1"/>
</dbReference>
<keyword evidence="9" id="KW-0411">Iron-sulfur</keyword>
<evidence type="ECO:0000256" key="5">
    <source>
        <dbReference type="ARBA" id="ARBA00022643"/>
    </source>
</evidence>
<keyword evidence="5" id="KW-0288">FMN</keyword>
<dbReference type="GO" id="GO:0010181">
    <property type="term" value="F:FMN binding"/>
    <property type="evidence" value="ECO:0007669"/>
    <property type="project" value="InterPro"/>
</dbReference>
<dbReference type="GO" id="GO:0016491">
    <property type="term" value="F:oxidoreductase activity"/>
    <property type="evidence" value="ECO:0007669"/>
    <property type="project" value="UniProtKB-KW"/>
</dbReference>
<dbReference type="PANTHER" id="PTHR42917">
    <property type="entry name" value="2,4-DIENOYL-COA REDUCTASE"/>
    <property type="match status" value="1"/>
</dbReference>
<comment type="similarity">
    <text evidence="3">In the N-terminal section; belongs to the NADH:flavin oxidoreductase/NADH oxidase family.</text>
</comment>
<dbReference type="AlphaFoldDB" id="A0A2S9IF38"/>
<dbReference type="Gene3D" id="3.40.50.720">
    <property type="entry name" value="NAD(P)-binding Rossmann-like Domain"/>
    <property type="match status" value="1"/>
</dbReference>
<accession>A0A2S9IF38</accession>
<comment type="cofactor">
    <cofactor evidence="2">
        <name>[4Fe-4S] cluster</name>
        <dbReference type="ChEBI" id="CHEBI:49883"/>
    </cofactor>
</comment>
<evidence type="ECO:0000256" key="2">
    <source>
        <dbReference type="ARBA" id="ARBA00001966"/>
    </source>
</evidence>
<dbReference type="Gene3D" id="3.20.20.70">
    <property type="entry name" value="Aldolase class I"/>
    <property type="match status" value="1"/>
</dbReference>
<evidence type="ECO:0000259" key="12">
    <source>
        <dbReference type="Pfam" id="PF07992"/>
    </source>
</evidence>
<evidence type="ECO:0008006" key="15">
    <source>
        <dbReference type="Google" id="ProtNLM"/>
    </source>
</evidence>
<dbReference type="PRINTS" id="PR00368">
    <property type="entry name" value="FADPNR"/>
</dbReference>
<evidence type="ECO:0000259" key="11">
    <source>
        <dbReference type="Pfam" id="PF00724"/>
    </source>
</evidence>
<dbReference type="InterPro" id="IPR013785">
    <property type="entry name" value="Aldolase_TIM"/>
</dbReference>
<dbReference type="Pfam" id="PF07992">
    <property type="entry name" value="Pyr_redox_2"/>
    <property type="match status" value="1"/>
</dbReference>
<evidence type="ECO:0000313" key="14">
    <source>
        <dbReference type="Proteomes" id="UP000239181"/>
    </source>
</evidence>
<sequence>MAHRSRCSMPRSNRGRGPSCNKSPLCAARPNMSEIIVKTPVFEAVFQPLRVGHLLLRNRIINSGHGTSLGPGTHNEDLLAYEARRAEGGAAVVITQANAVSAGCGDFYVHDEARDGKYDRLASRIQAHGAYCFVQLNHPGRQAFLGPNRSDEILFSASAIPQHEYGGAVRVPLALDEAQIEQIIDDFAAAAEAVAQTKVDGIELHFGHGNLVQQFLSPETNVREDRWGGSAENRRRFALAILERIRARIGTRLVVGARVNLELAPQAEERAELTGQIVALGNSGLLDYLSVSGGNFSSGWGGATNLPDSSFPPALWQQAAATLKRRLPHLPIWLAGRVLNVALADRLITEGVCDAVTMARELVADPDLPRNAQQGASDRTRPCVGIQSGCWQRVADGKPIHCAFNPVAGREAEAARWQAPVNEKALKVVVVGAGPAGLEAARNAALQGHQVVLYDRASRPGGQLTLIEQVPHRQDLRNIIDWYIRELTHSGAEFRLGEEVTLEKLHAAAADRVIIATGSQETAVSSGHAGFSGEILTVNQALQHAASVPGSVMVYDEWGGRAALSVAEFLAQQGHQIEFVTSLKWAGQGLNDTVRLPAVSRLAKLGVHFQAEHRVALHQGSLQVQNQLSGAWNPLSDSFAMLVTSLIPAGNNALYLAAKQAGFSVQLVGDARAPRGLTEATREGYLAARSFGNVSLIPAL</sequence>
<keyword evidence="14" id="KW-1185">Reference proteome</keyword>
<comment type="caution">
    <text evidence="13">The sequence shown here is derived from an EMBL/GenBank/DDBJ whole genome shotgun (WGS) entry which is preliminary data.</text>
</comment>
<name>A0A2S9IF38_9GAMM</name>
<dbReference type="Proteomes" id="UP000239181">
    <property type="component" value="Unassembled WGS sequence"/>
</dbReference>
<keyword evidence="4" id="KW-0285">Flavoprotein</keyword>
<evidence type="ECO:0000256" key="7">
    <source>
        <dbReference type="ARBA" id="ARBA00023002"/>
    </source>
</evidence>
<dbReference type="EMBL" id="PDET01000003">
    <property type="protein sequence ID" value="PRD16389.1"/>
    <property type="molecule type" value="Genomic_DNA"/>
</dbReference>
<proteinExistence type="inferred from homology"/>
<gene>
    <name evidence="13" type="ORF">CQW29_06155</name>
</gene>
<comment type="cofactor">
    <cofactor evidence="1">
        <name>FMN</name>
        <dbReference type="ChEBI" id="CHEBI:58210"/>
    </cofactor>
</comment>
<dbReference type="OrthoDB" id="8523426at2"/>
<evidence type="ECO:0000313" key="13">
    <source>
        <dbReference type="EMBL" id="PRD16389.1"/>
    </source>
</evidence>
<dbReference type="InterPro" id="IPR023753">
    <property type="entry name" value="FAD/NAD-binding_dom"/>
</dbReference>
<keyword evidence="6" id="KW-0479">Metal-binding</keyword>
<keyword evidence="7" id="KW-0560">Oxidoreductase</keyword>
<dbReference type="InterPro" id="IPR036188">
    <property type="entry name" value="FAD/NAD-bd_sf"/>
</dbReference>
<evidence type="ECO:0000256" key="6">
    <source>
        <dbReference type="ARBA" id="ARBA00022723"/>
    </source>
</evidence>
<dbReference type="GO" id="GO:0046872">
    <property type="term" value="F:metal ion binding"/>
    <property type="evidence" value="ECO:0007669"/>
    <property type="project" value="UniProtKB-KW"/>
</dbReference>
<feature type="domain" description="NADH:flavin oxidoreductase/NADH oxidase N-terminal" evidence="11">
    <location>
        <begin position="45"/>
        <end position="377"/>
    </location>
</feature>
<evidence type="ECO:0000256" key="8">
    <source>
        <dbReference type="ARBA" id="ARBA00023004"/>
    </source>
</evidence>
<dbReference type="SUPFAM" id="SSF51971">
    <property type="entry name" value="Nucleotide-binding domain"/>
    <property type="match status" value="1"/>
</dbReference>
<dbReference type="SUPFAM" id="SSF51395">
    <property type="entry name" value="FMN-linked oxidoreductases"/>
    <property type="match status" value="1"/>
</dbReference>
<evidence type="ECO:0000256" key="3">
    <source>
        <dbReference type="ARBA" id="ARBA00011048"/>
    </source>
</evidence>
<dbReference type="InterPro" id="IPR051793">
    <property type="entry name" value="NADH:flavin_oxidoreductase"/>
</dbReference>
<organism evidence="13 14">
    <name type="scientific">Pantoea coffeiphila</name>
    <dbReference type="NCBI Taxonomy" id="1465635"/>
    <lineage>
        <taxon>Bacteria</taxon>
        <taxon>Pseudomonadati</taxon>
        <taxon>Pseudomonadota</taxon>
        <taxon>Gammaproteobacteria</taxon>
        <taxon>Enterobacterales</taxon>
        <taxon>Erwiniaceae</taxon>
        <taxon>Pantoea</taxon>
    </lineage>
</organism>
<feature type="region of interest" description="Disordered" evidence="10">
    <location>
        <begin position="1"/>
        <end position="22"/>
    </location>
</feature>
<evidence type="ECO:0000256" key="4">
    <source>
        <dbReference type="ARBA" id="ARBA00022630"/>
    </source>
</evidence>
<dbReference type="SUPFAM" id="SSF51905">
    <property type="entry name" value="FAD/NAD(P)-binding domain"/>
    <property type="match status" value="1"/>
</dbReference>
<dbReference type="InterPro" id="IPR001155">
    <property type="entry name" value="OxRdtase_FMN_N"/>
</dbReference>
<evidence type="ECO:0000256" key="10">
    <source>
        <dbReference type="SAM" id="MobiDB-lite"/>
    </source>
</evidence>
<keyword evidence="8" id="KW-0408">Iron</keyword>
<feature type="domain" description="FAD/NAD(P)-binding" evidence="12">
    <location>
        <begin position="427"/>
        <end position="616"/>
    </location>
</feature>
<dbReference type="GO" id="GO:0051536">
    <property type="term" value="F:iron-sulfur cluster binding"/>
    <property type="evidence" value="ECO:0007669"/>
    <property type="project" value="UniProtKB-KW"/>
</dbReference>
<reference evidence="13 14" key="1">
    <citation type="submission" date="2017-10" db="EMBL/GenBank/DDBJ databases">
        <title>Draft genome of two endophytic bacteria isolated from 'guarana' Paullinia cupana (Mart.) Ducke.</title>
        <authorList>
            <person name="Siqueira K.A."/>
            <person name="Liotti R.G."/>
            <person name="Mendes T.A."/>
            <person name="Soares M.A."/>
        </authorList>
    </citation>
    <scope>NUCLEOTIDE SEQUENCE [LARGE SCALE GENOMIC DNA]</scope>
    <source>
        <strain evidence="13 14">342</strain>
    </source>
</reference>
<dbReference type="PANTHER" id="PTHR42917:SF2">
    <property type="entry name" value="2,4-DIENOYL-COA REDUCTASE [(2E)-ENOYL-COA-PRODUCING]"/>
    <property type="match status" value="1"/>
</dbReference>
<protein>
    <recommendedName>
        <fullName evidence="15">NADH:flavin oxidoreductase</fullName>
    </recommendedName>
</protein>
<dbReference type="Pfam" id="PF00724">
    <property type="entry name" value="Oxidored_FMN"/>
    <property type="match status" value="1"/>
</dbReference>